<keyword evidence="3" id="KW-1185">Reference proteome</keyword>
<organism evidence="2 3">
    <name type="scientific">Sphingomonas endophytica</name>
    <dbReference type="NCBI Taxonomy" id="869719"/>
    <lineage>
        <taxon>Bacteria</taxon>
        <taxon>Pseudomonadati</taxon>
        <taxon>Pseudomonadota</taxon>
        <taxon>Alphaproteobacteria</taxon>
        <taxon>Sphingomonadales</taxon>
        <taxon>Sphingomonadaceae</taxon>
        <taxon>Sphingomonas</taxon>
    </lineage>
</organism>
<sequence length="130" mass="13839">MAYWLLKTEPGSYGWVDLVRERATEWTGVRNHAAAAHLRAMAVGDQVLIYHSGAQKTAVGIAEVTRAAQPDGPPPWVSVAIAARTPLNTPVTLAAIKAAPALQALAMLRQSRLSVSPVSIAEWDAIMAMA</sequence>
<dbReference type="Pfam" id="PF01878">
    <property type="entry name" value="EVE"/>
    <property type="match status" value="1"/>
</dbReference>
<evidence type="ECO:0000313" key="2">
    <source>
        <dbReference type="EMBL" id="MBB5724594.1"/>
    </source>
</evidence>
<dbReference type="InterPro" id="IPR002740">
    <property type="entry name" value="EVE_domain"/>
</dbReference>
<feature type="domain" description="EVE" evidence="1">
    <location>
        <begin position="2"/>
        <end position="129"/>
    </location>
</feature>
<dbReference type="Gene3D" id="3.10.590.10">
    <property type="entry name" value="ph1033 like domains"/>
    <property type="match status" value="1"/>
</dbReference>
<proteinExistence type="predicted"/>
<dbReference type="RefSeq" id="WP_184032898.1">
    <property type="nucleotide sequence ID" value="NZ_BAABAR010000002.1"/>
</dbReference>
<dbReference type="PANTHER" id="PTHR14087:SF7">
    <property type="entry name" value="THYMOCYTE NUCLEAR PROTEIN 1"/>
    <property type="match status" value="1"/>
</dbReference>
<dbReference type="SUPFAM" id="SSF88697">
    <property type="entry name" value="PUA domain-like"/>
    <property type="match status" value="1"/>
</dbReference>
<dbReference type="EMBL" id="JACIJN010000001">
    <property type="protein sequence ID" value="MBB5724594.1"/>
    <property type="molecule type" value="Genomic_DNA"/>
</dbReference>
<accession>A0ABR6N1D9</accession>
<gene>
    <name evidence="2" type="ORF">FHS97_000494</name>
</gene>
<dbReference type="PANTHER" id="PTHR14087">
    <property type="entry name" value="THYMOCYTE NUCLEAR PROTEIN 1"/>
    <property type="match status" value="1"/>
</dbReference>
<dbReference type="Proteomes" id="UP000560131">
    <property type="component" value="Unassembled WGS sequence"/>
</dbReference>
<reference evidence="2 3" key="1">
    <citation type="submission" date="2020-08" db="EMBL/GenBank/DDBJ databases">
        <title>Genomic Encyclopedia of Type Strains, Phase IV (KMG-IV): sequencing the most valuable type-strain genomes for metagenomic binning, comparative biology and taxonomic classification.</title>
        <authorList>
            <person name="Goeker M."/>
        </authorList>
    </citation>
    <scope>NUCLEOTIDE SEQUENCE [LARGE SCALE GENOMIC DNA]</scope>
    <source>
        <strain evidence="2 3">DSM 101535</strain>
    </source>
</reference>
<evidence type="ECO:0000313" key="3">
    <source>
        <dbReference type="Proteomes" id="UP000560131"/>
    </source>
</evidence>
<name>A0ABR6N1D9_9SPHN</name>
<protein>
    <submittedName>
        <fullName evidence="2">RNA-binding protein with PUA-like domain</fullName>
    </submittedName>
</protein>
<dbReference type="InterPro" id="IPR052181">
    <property type="entry name" value="5hmC_binding"/>
</dbReference>
<evidence type="ECO:0000259" key="1">
    <source>
        <dbReference type="Pfam" id="PF01878"/>
    </source>
</evidence>
<dbReference type="InterPro" id="IPR015947">
    <property type="entry name" value="PUA-like_sf"/>
</dbReference>
<comment type="caution">
    <text evidence="2">The sequence shown here is derived from an EMBL/GenBank/DDBJ whole genome shotgun (WGS) entry which is preliminary data.</text>
</comment>